<evidence type="ECO:0000256" key="1">
    <source>
        <dbReference type="ARBA" id="ARBA00004394"/>
    </source>
</evidence>
<accession>A0A2V0NT37</accession>
<evidence type="ECO:0000256" key="10">
    <source>
        <dbReference type="ARBA" id="ARBA00037847"/>
    </source>
</evidence>
<feature type="region of interest" description="Disordered" evidence="11">
    <location>
        <begin position="1"/>
        <end position="26"/>
    </location>
</feature>
<keyword evidence="7 12" id="KW-1133">Transmembrane helix</keyword>
<evidence type="ECO:0000256" key="9">
    <source>
        <dbReference type="ARBA" id="ARBA00023136"/>
    </source>
</evidence>
<keyword evidence="6" id="KW-0735">Signal-anchor</keyword>
<evidence type="ECO:0000256" key="5">
    <source>
        <dbReference type="ARBA" id="ARBA00022692"/>
    </source>
</evidence>
<dbReference type="PANTHER" id="PTHR31646">
    <property type="entry name" value="ALPHA-1,2-MANNOSYLTRANSFERASE MNN2"/>
    <property type="match status" value="1"/>
</dbReference>
<dbReference type="Pfam" id="PF11051">
    <property type="entry name" value="Mannosyl_trans3"/>
    <property type="match status" value="1"/>
</dbReference>
<evidence type="ECO:0000256" key="2">
    <source>
        <dbReference type="ARBA" id="ARBA00004606"/>
    </source>
</evidence>
<keyword evidence="14" id="KW-1185">Reference proteome</keyword>
<dbReference type="InParanoid" id="A0A2V0NT37"/>
<organism evidence="13 14">
    <name type="scientific">Raphidocelis subcapitata</name>
    <dbReference type="NCBI Taxonomy" id="307507"/>
    <lineage>
        <taxon>Eukaryota</taxon>
        <taxon>Viridiplantae</taxon>
        <taxon>Chlorophyta</taxon>
        <taxon>core chlorophytes</taxon>
        <taxon>Chlorophyceae</taxon>
        <taxon>CS clade</taxon>
        <taxon>Sphaeropleales</taxon>
        <taxon>Selenastraceae</taxon>
        <taxon>Raphidocelis</taxon>
    </lineage>
</organism>
<dbReference type="InterPro" id="IPR029044">
    <property type="entry name" value="Nucleotide-diphossugar_trans"/>
</dbReference>
<reference evidence="13 14" key="1">
    <citation type="journal article" date="2018" name="Sci. Rep.">
        <title>Raphidocelis subcapitata (=Pseudokirchneriella subcapitata) provides an insight into genome evolution and environmental adaptations in the Sphaeropleales.</title>
        <authorList>
            <person name="Suzuki S."/>
            <person name="Yamaguchi H."/>
            <person name="Nakajima N."/>
            <person name="Kawachi M."/>
        </authorList>
    </citation>
    <scope>NUCLEOTIDE SEQUENCE [LARGE SCALE GENOMIC DNA]</scope>
    <source>
        <strain evidence="13 14">NIES-35</strain>
    </source>
</reference>
<evidence type="ECO:0000256" key="12">
    <source>
        <dbReference type="SAM" id="Phobius"/>
    </source>
</evidence>
<feature type="transmembrane region" description="Helical" evidence="12">
    <location>
        <begin position="30"/>
        <end position="50"/>
    </location>
</feature>
<comment type="subcellular location">
    <subcellularLocation>
        <location evidence="10">Endomembrane system</location>
        <topology evidence="10">Single-pass membrane protein</topology>
    </subcellularLocation>
    <subcellularLocation>
        <location evidence="1">Golgi apparatus membrane</location>
    </subcellularLocation>
    <subcellularLocation>
        <location evidence="2">Membrane</location>
        <topology evidence="2">Single-pass type II membrane protein</topology>
    </subcellularLocation>
</comment>
<protein>
    <submittedName>
        <fullName evidence="13">Uncharacterized protein</fullName>
    </submittedName>
</protein>
<evidence type="ECO:0000313" key="14">
    <source>
        <dbReference type="Proteomes" id="UP000247498"/>
    </source>
</evidence>
<evidence type="ECO:0000256" key="4">
    <source>
        <dbReference type="ARBA" id="ARBA00022679"/>
    </source>
</evidence>
<evidence type="ECO:0000256" key="8">
    <source>
        <dbReference type="ARBA" id="ARBA00023034"/>
    </source>
</evidence>
<keyword evidence="5 12" id="KW-0812">Transmembrane</keyword>
<keyword evidence="4" id="KW-0808">Transferase</keyword>
<evidence type="ECO:0000256" key="11">
    <source>
        <dbReference type="SAM" id="MobiDB-lite"/>
    </source>
</evidence>
<dbReference type="AlphaFoldDB" id="A0A2V0NT37"/>
<dbReference type="Gene3D" id="3.90.550.10">
    <property type="entry name" value="Spore Coat Polysaccharide Biosynthesis Protein SpsA, Chain A"/>
    <property type="match status" value="1"/>
</dbReference>
<sequence>MAGGHGHGALPTHTLHPGKRSASGGGARTWGAAAAAALIFIALLNAAYFARSGAAARAGAIGGAALSLLPEHPAGPLPRAAAGGGGVAGGAADDGGFATPDQEAASLAYLQEYVLKKPRLERPPVEGYWIEDFQAKNATVAEYRTKVRDYIASDAFKQGWDALKGQTGNERGIVISAGGEYYLPQAVVLLRQLRRHLNSTLPVEIYWHGDGEMDAGSLEALKAEFGPLEGYDASKLPYPSHHVPGVKIVGFPMKPYALLNSKFKHALLLDCDMQLLRDPAYLFDSPEYRAFGNLFWGDIYSEGMVRDEAYDYVGLNRAALASVNAGKGDFPRYAESGQVLIDRTRHLGAACGFGP</sequence>
<keyword evidence="9 12" id="KW-0472">Membrane</keyword>
<dbReference type="GO" id="GO:0000026">
    <property type="term" value="F:alpha-1,2-mannosyltransferase activity"/>
    <property type="evidence" value="ECO:0007669"/>
    <property type="project" value="TreeGrafter"/>
</dbReference>
<name>A0A2V0NT37_9CHLO</name>
<evidence type="ECO:0000256" key="6">
    <source>
        <dbReference type="ARBA" id="ARBA00022968"/>
    </source>
</evidence>
<dbReference type="Proteomes" id="UP000247498">
    <property type="component" value="Unassembled WGS sequence"/>
</dbReference>
<dbReference type="OrthoDB" id="525577at2759"/>
<comment type="caution">
    <text evidence="13">The sequence shown here is derived from an EMBL/GenBank/DDBJ whole genome shotgun (WGS) entry which is preliminary data.</text>
</comment>
<comment type="similarity">
    <text evidence="3">Belongs to the MNN1/MNT family.</text>
</comment>
<dbReference type="EMBL" id="BDRX01000019">
    <property type="protein sequence ID" value="GBF90801.1"/>
    <property type="molecule type" value="Genomic_DNA"/>
</dbReference>
<keyword evidence="8" id="KW-0333">Golgi apparatus</keyword>
<proteinExistence type="inferred from homology"/>
<dbReference type="GO" id="GO:0046354">
    <property type="term" value="P:mannan biosynthetic process"/>
    <property type="evidence" value="ECO:0007669"/>
    <property type="project" value="TreeGrafter"/>
</dbReference>
<dbReference type="PANTHER" id="PTHR31646:SF1">
    <property type="entry name" value="ALPHA-1,2-MANNOSYLTRANSFERASE MNN2"/>
    <property type="match status" value="1"/>
</dbReference>
<dbReference type="GO" id="GO:0000139">
    <property type="term" value="C:Golgi membrane"/>
    <property type="evidence" value="ECO:0007669"/>
    <property type="project" value="UniProtKB-SubCell"/>
</dbReference>
<evidence type="ECO:0000256" key="3">
    <source>
        <dbReference type="ARBA" id="ARBA00009105"/>
    </source>
</evidence>
<dbReference type="InterPro" id="IPR022751">
    <property type="entry name" value="Alpha_mannosyltransferase"/>
</dbReference>
<evidence type="ECO:0000256" key="7">
    <source>
        <dbReference type="ARBA" id="ARBA00022989"/>
    </source>
</evidence>
<evidence type="ECO:0000313" key="13">
    <source>
        <dbReference type="EMBL" id="GBF90801.1"/>
    </source>
</evidence>
<dbReference type="SUPFAM" id="SSF53448">
    <property type="entry name" value="Nucleotide-diphospho-sugar transferases"/>
    <property type="match status" value="1"/>
</dbReference>
<gene>
    <name evidence="13" type="ORF">Rsub_03102</name>
</gene>